<keyword evidence="7" id="KW-0539">Nucleus</keyword>
<feature type="region of interest" description="Disordered" evidence="12">
    <location>
        <begin position="343"/>
        <end position="407"/>
    </location>
</feature>
<dbReference type="GO" id="GO:0008270">
    <property type="term" value="F:zinc ion binding"/>
    <property type="evidence" value="ECO:0007669"/>
    <property type="project" value="UniProtKB-KW"/>
</dbReference>
<dbReference type="GO" id="GO:0010467">
    <property type="term" value="P:gene expression"/>
    <property type="evidence" value="ECO:0007669"/>
    <property type="project" value="UniProtKB-ARBA"/>
</dbReference>
<dbReference type="GO" id="GO:0005634">
    <property type="term" value="C:nucleus"/>
    <property type="evidence" value="ECO:0007669"/>
    <property type="project" value="UniProtKB-SubCell"/>
</dbReference>
<evidence type="ECO:0000256" key="11">
    <source>
        <dbReference type="PROSITE-ProRule" id="PRU00176"/>
    </source>
</evidence>
<evidence type="ECO:0000256" key="3">
    <source>
        <dbReference type="ARBA" id="ARBA00022490"/>
    </source>
</evidence>
<evidence type="ECO:0000256" key="8">
    <source>
        <dbReference type="ARBA" id="ARBA00067851"/>
    </source>
</evidence>
<keyword evidence="16" id="KW-1185">Reference proteome</keyword>
<feature type="compositionally biased region" description="Low complexity" evidence="12">
    <location>
        <begin position="379"/>
        <end position="388"/>
    </location>
</feature>
<evidence type="ECO:0000313" key="16">
    <source>
        <dbReference type="Proteomes" id="UP001591681"/>
    </source>
</evidence>
<evidence type="ECO:0000256" key="6">
    <source>
        <dbReference type="ARBA" id="ARBA00022884"/>
    </source>
</evidence>
<dbReference type="SMART" id="SM00361">
    <property type="entry name" value="RRM_1"/>
    <property type="match status" value="2"/>
</dbReference>
<dbReference type="PANTHER" id="PTHR48025">
    <property type="entry name" value="OS02G0815200 PROTEIN"/>
    <property type="match status" value="1"/>
</dbReference>
<reference evidence="15 16" key="1">
    <citation type="submission" date="2024-09" db="EMBL/GenBank/DDBJ databases">
        <title>A chromosome-level genome assembly of Gray's grenadier anchovy, Coilia grayii.</title>
        <authorList>
            <person name="Fu Z."/>
        </authorList>
    </citation>
    <scope>NUCLEOTIDE SEQUENCE [LARGE SCALE GENOMIC DNA]</scope>
    <source>
        <strain evidence="15">G4</strain>
        <tissue evidence="15">Muscle</tissue>
    </source>
</reference>
<sequence length="514" mass="55619">MDRNSAVKLFVGNLALDTSQEDLMTLFAPYGQVVGCSVLRQFAFVHLQGEGAADRAIRDLNGRDFKGRNLVVEESRGRPLNSTKVFVGNLSAMCSAEDLQELFQTFGKVIECDKVKARLSSSAGYAFVHMERREDALTAIEALHGTTFKGRPLSVELSKIQPSKPVTTCTIPCVTCGKLGHYAGDCPAGKASKEHHQSQAAVLAAAAAAAAGLPLQVQQSVHNSFYNTTSFDPTLTALKNLTSQTTDGKPVTAAVYGALASQVYGSVADQVLVGENDGADSYSSHYNPAVGQAPSAAATNNPAYSATPALNNAATAHGADSTAQAIFEAARARFFEQGQQVLAEQQAVGKPPERDRSRSPVRRSGPLLPDPVPKPYAPQSQQSQQQQRAARRALLPTPPCGPEEAPCVDEDPITRCYAEYYQQCQQYQQYQQYQIYNQYQQYTYPPPPPPPPPPAMPVAPVQQPMNPMEVPQHYLAAGAHAATPSVYEPPPSHKEPLLHRPDYSHLHTPEPPYR</sequence>
<evidence type="ECO:0000313" key="15">
    <source>
        <dbReference type="EMBL" id="KAL2094816.1"/>
    </source>
</evidence>
<dbReference type="Gene3D" id="3.30.70.330">
    <property type="match status" value="2"/>
</dbReference>
<feature type="compositionally biased region" description="Basic and acidic residues" evidence="12">
    <location>
        <begin position="491"/>
        <end position="514"/>
    </location>
</feature>
<evidence type="ECO:0000256" key="9">
    <source>
        <dbReference type="ARBA" id="ARBA00075694"/>
    </source>
</evidence>
<gene>
    <name evidence="15" type="ORF">ACEWY4_009535</name>
</gene>
<dbReference type="SMART" id="SM00360">
    <property type="entry name" value="RRM"/>
    <property type="match status" value="2"/>
</dbReference>
<dbReference type="InterPro" id="IPR000504">
    <property type="entry name" value="RRM_dom"/>
</dbReference>
<dbReference type="GO" id="GO:0098534">
    <property type="term" value="P:centriole assembly"/>
    <property type="evidence" value="ECO:0007669"/>
    <property type="project" value="UniProtKB-ARBA"/>
</dbReference>
<feature type="domain" description="RRM" evidence="13">
    <location>
        <begin position="7"/>
        <end position="77"/>
    </location>
</feature>
<dbReference type="InterPro" id="IPR050502">
    <property type="entry name" value="Euk_RNA-bind_prot"/>
</dbReference>
<evidence type="ECO:0000256" key="4">
    <source>
        <dbReference type="ARBA" id="ARBA00022553"/>
    </source>
</evidence>
<evidence type="ECO:0000259" key="14">
    <source>
        <dbReference type="PROSITE" id="PS50158"/>
    </source>
</evidence>
<dbReference type="PROSITE" id="PS50158">
    <property type="entry name" value="ZF_CCHC"/>
    <property type="match status" value="1"/>
</dbReference>
<feature type="domain" description="RRM" evidence="13">
    <location>
        <begin position="83"/>
        <end position="160"/>
    </location>
</feature>
<protein>
    <recommendedName>
        <fullName evidence="8">RNA-binding protein 14</fullName>
    </recommendedName>
    <alternativeName>
        <fullName evidence="9">RNA-binding motif protein 14</fullName>
    </alternativeName>
</protein>
<keyword evidence="10" id="KW-0862">Zinc</keyword>
<feature type="domain" description="CCHC-type" evidence="14">
    <location>
        <begin position="173"/>
        <end position="187"/>
    </location>
</feature>
<keyword evidence="5" id="KW-0677">Repeat</keyword>
<dbReference type="InterPro" id="IPR003954">
    <property type="entry name" value="RRM_euk-type"/>
</dbReference>
<dbReference type="InterPro" id="IPR012677">
    <property type="entry name" value="Nucleotide-bd_a/b_plait_sf"/>
</dbReference>
<evidence type="ECO:0000259" key="13">
    <source>
        <dbReference type="PROSITE" id="PS50102"/>
    </source>
</evidence>
<evidence type="ECO:0000256" key="7">
    <source>
        <dbReference type="ARBA" id="ARBA00023242"/>
    </source>
</evidence>
<name>A0ABD1K701_9TELE</name>
<dbReference type="AlphaFoldDB" id="A0ABD1K701"/>
<comment type="subcellular location">
    <subcellularLocation>
        <location evidence="2">Cytoplasm</location>
    </subcellularLocation>
    <subcellularLocation>
        <location evidence="1">Nucleus</location>
    </subcellularLocation>
</comment>
<dbReference type="PROSITE" id="PS50102">
    <property type="entry name" value="RRM"/>
    <property type="match status" value="2"/>
</dbReference>
<keyword evidence="10" id="KW-0479">Metal-binding</keyword>
<dbReference type="InterPro" id="IPR001878">
    <property type="entry name" value="Znf_CCHC"/>
</dbReference>
<feature type="region of interest" description="Disordered" evidence="12">
    <location>
        <begin position="444"/>
        <end position="514"/>
    </location>
</feature>
<proteinExistence type="predicted"/>
<dbReference type="FunFam" id="3.30.70.330:FF:000046">
    <property type="entry name" value="RNA-binding protein 14 isoform X1"/>
    <property type="match status" value="1"/>
</dbReference>
<keyword evidence="10" id="KW-0863">Zinc-finger</keyword>
<dbReference type="InterPro" id="IPR034506">
    <property type="entry name" value="RBM14_RRM1"/>
</dbReference>
<dbReference type="InterPro" id="IPR035979">
    <property type="entry name" value="RBD_domain_sf"/>
</dbReference>
<dbReference type="Proteomes" id="UP001591681">
    <property type="component" value="Unassembled WGS sequence"/>
</dbReference>
<dbReference type="SUPFAM" id="SSF57756">
    <property type="entry name" value="Retrovirus zinc finger-like domains"/>
    <property type="match status" value="1"/>
</dbReference>
<dbReference type="Pfam" id="PF00076">
    <property type="entry name" value="RRM_1"/>
    <property type="match status" value="2"/>
</dbReference>
<evidence type="ECO:0000256" key="1">
    <source>
        <dbReference type="ARBA" id="ARBA00004123"/>
    </source>
</evidence>
<dbReference type="GO" id="GO:0003723">
    <property type="term" value="F:RNA binding"/>
    <property type="evidence" value="ECO:0007669"/>
    <property type="project" value="UniProtKB-UniRule"/>
</dbReference>
<dbReference type="EMBL" id="JBHFQA010000008">
    <property type="protein sequence ID" value="KAL2094816.1"/>
    <property type="molecule type" value="Genomic_DNA"/>
</dbReference>
<dbReference type="InterPro" id="IPR036875">
    <property type="entry name" value="Znf_CCHC_sf"/>
</dbReference>
<evidence type="ECO:0000256" key="5">
    <source>
        <dbReference type="ARBA" id="ARBA00022737"/>
    </source>
</evidence>
<dbReference type="SUPFAM" id="SSF54928">
    <property type="entry name" value="RNA-binding domain, RBD"/>
    <property type="match status" value="2"/>
</dbReference>
<dbReference type="GO" id="GO:0005737">
    <property type="term" value="C:cytoplasm"/>
    <property type="evidence" value="ECO:0007669"/>
    <property type="project" value="UniProtKB-SubCell"/>
</dbReference>
<keyword evidence="6 11" id="KW-0694">RNA-binding</keyword>
<keyword evidence="3" id="KW-0963">Cytoplasm</keyword>
<comment type="caution">
    <text evidence="15">The sequence shown here is derived from an EMBL/GenBank/DDBJ whole genome shotgun (WGS) entry which is preliminary data.</text>
</comment>
<dbReference type="CDD" id="cd12608">
    <property type="entry name" value="RRM1_CoAA"/>
    <property type="match status" value="1"/>
</dbReference>
<keyword evidence="4" id="KW-0597">Phosphoprotein</keyword>
<accession>A0ABD1K701</accession>
<feature type="compositionally biased region" description="Pro residues" evidence="12">
    <location>
        <begin position="444"/>
        <end position="457"/>
    </location>
</feature>
<evidence type="ECO:0000256" key="12">
    <source>
        <dbReference type="SAM" id="MobiDB-lite"/>
    </source>
</evidence>
<organism evidence="15 16">
    <name type="scientific">Coilia grayii</name>
    <name type="common">Gray's grenadier anchovy</name>
    <dbReference type="NCBI Taxonomy" id="363190"/>
    <lineage>
        <taxon>Eukaryota</taxon>
        <taxon>Metazoa</taxon>
        <taxon>Chordata</taxon>
        <taxon>Craniata</taxon>
        <taxon>Vertebrata</taxon>
        <taxon>Euteleostomi</taxon>
        <taxon>Actinopterygii</taxon>
        <taxon>Neopterygii</taxon>
        <taxon>Teleostei</taxon>
        <taxon>Clupei</taxon>
        <taxon>Clupeiformes</taxon>
        <taxon>Clupeoidei</taxon>
        <taxon>Engraulidae</taxon>
        <taxon>Coilinae</taxon>
        <taxon>Coilia</taxon>
    </lineage>
</organism>
<evidence type="ECO:0000256" key="2">
    <source>
        <dbReference type="ARBA" id="ARBA00004496"/>
    </source>
</evidence>
<evidence type="ECO:0000256" key="10">
    <source>
        <dbReference type="PROSITE-ProRule" id="PRU00047"/>
    </source>
</evidence>
<dbReference type="PANTHER" id="PTHR48025:SF1">
    <property type="entry name" value="RRM DOMAIN-CONTAINING PROTEIN"/>
    <property type="match status" value="1"/>
</dbReference>